<reference evidence="6 7" key="1">
    <citation type="submission" date="2014-07" db="EMBL/GenBank/DDBJ databases">
        <title>Genome Sequencing of Dermacoccus nishinomiyaensis.</title>
        <authorList>
            <person name="Hong K.W."/>
            <person name="Chan K.G."/>
        </authorList>
    </citation>
    <scope>NUCLEOTIDE SEQUENCE [LARGE SCALE GENOMIC DNA]</scope>
    <source>
        <strain evidence="6 7">M25</strain>
    </source>
</reference>
<evidence type="ECO:0000313" key="7">
    <source>
        <dbReference type="Proteomes" id="UP000027986"/>
    </source>
</evidence>
<comment type="cofactor">
    <cofactor evidence="1">
        <name>Mg(2+)</name>
        <dbReference type="ChEBI" id="CHEBI:18420"/>
    </cofactor>
</comment>
<accession>A0A075JJ36</accession>
<evidence type="ECO:0000256" key="4">
    <source>
        <dbReference type="RuleBase" id="RU003476"/>
    </source>
</evidence>
<evidence type="ECO:0000313" key="6">
    <source>
        <dbReference type="EMBL" id="AIF39968.1"/>
    </source>
</evidence>
<name>A0A075JJ36_9MICO</name>
<evidence type="ECO:0000256" key="1">
    <source>
        <dbReference type="ARBA" id="ARBA00001946"/>
    </source>
</evidence>
<dbReference type="Pfam" id="PF00293">
    <property type="entry name" value="NUDIX"/>
    <property type="match status" value="1"/>
</dbReference>
<dbReference type="Proteomes" id="UP000027986">
    <property type="component" value="Chromosome"/>
</dbReference>
<comment type="similarity">
    <text evidence="2 4">Belongs to the Nudix hydrolase family.</text>
</comment>
<dbReference type="SUPFAM" id="SSF55811">
    <property type="entry name" value="Nudix"/>
    <property type="match status" value="1"/>
</dbReference>
<evidence type="ECO:0000256" key="3">
    <source>
        <dbReference type="ARBA" id="ARBA00022801"/>
    </source>
</evidence>
<dbReference type="AlphaFoldDB" id="A0A075JJ36"/>
<dbReference type="PRINTS" id="PR00502">
    <property type="entry name" value="NUDIXFAMILY"/>
</dbReference>
<proteinExistence type="inferred from homology"/>
<dbReference type="KEGG" id="dni:HX89_02090"/>
<organism evidence="6 7">
    <name type="scientific">Dermacoccus nishinomiyaensis</name>
    <dbReference type="NCBI Taxonomy" id="1274"/>
    <lineage>
        <taxon>Bacteria</taxon>
        <taxon>Bacillati</taxon>
        <taxon>Actinomycetota</taxon>
        <taxon>Actinomycetes</taxon>
        <taxon>Micrococcales</taxon>
        <taxon>Dermacoccaceae</taxon>
        <taxon>Dermacoccus</taxon>
    </lineage>
</organism>
<dbReference type="PROSITE" id="PS51462">
    <property type="entry name" value="NUDIX"/>
    <property type="match status" value="1"/>
</dbReference>
<dbReference type="eggNOG" id="COG0494">
    <property type="taxonomic scope" value="Bacteria"/>
</dbReference>
<protein>
    <recommendedName>
        <fullName evidence="5">Nudix hydrolase domain-containing protein</fullName>
    </recommendedName>
</protein>
<evidence type="ECO:0000259" key="5">
    <source>
        <dbReference type="PROSITE" id="PS51462"/>
    </source>
</evidence>
<dbReference type="InterPro" id="IPR015797">
    <property type="entry name" value="NUDIX_hydrolase-like_dom_sf"/>
</dbReference>
<dbReference type="EMBL" id="CP008889">
    <property type="protein sequence ID" value="AIF39968.1"/>
    <property type="molecule type" value="Genomic_DNA"/>
</dbReference>
<dbReference type="PANTHER" id="PTHR43046:SF14">
    <property type="entry name" value="MUTT_NUDIX FAMILY PROTEIN"/>
    <property type="match status" value="1"/>
</dbReference>
<dbReference type="InterPro" id="IPR020084">
    <property type="entry name" value="NUDIX_hydrolase_CS"/>
</dbReference>
<gene>
    <name evidence="6" type="ORF">HX89_02090</name>
</gene>
<keyword evidence="3 4" id="KW-0378">Hydrolase</keyword>
<dbReference type="Gene3D" id="3.90.79.10">
    <property type="entry name" value="Nucleoside Triphosphate Pyrophosphohydrolase"/>
    <property type="match status" value="1"/>
</dbReference>
<keyword evidence="7" id="KW-1185">Reference proteome</keyword>
<dbReference type="PANTHER" id="PTHR43046">
    <property type="entry name" value="GDP-MANNOSE MANNOSYL HYDROLASE"/>
    <property type="match status" value="1"/>
</dbReference>
<evidence type="ECO:0000256" key="2">
    <source>
        <dbReference type="ARBA" id="ARBA00005582"/>
    </source>
</evidence>
<dbReference type="InterPro" id="IPR000086">
    <property type="entry name" value="NUDIX_hydrolase_dom"/>
</dbReference>
<dbReference type="PROSITE" id="PS00893">
    <property type="entry name" value="NUDIX_BOX"/>
    <property type="match status" value="1"/>
</dbReference>
<dbReference type="InterPro" id="IPR020476">
    <property type="entry name" value="Nudix_hydrolase"/>
</dbReference>
<feature type="domain" description="Nudix hydrolase" evidence="5">
    <location>
        <begin position="19"/>
        <end position="147"/>
    </location>
</feature>
<sequence>MPDENTVSKAAVYLNRKLPRTRTITQGLVRDAEGRVMLCQLSYKKFWDLPGGVVDPHESPAHALVREIAEELGATATITGLRVVSWLPPWRGWDDAMLYLFDVELDRPAGEFALQRKEIAGIHFVGLDELDDRVAAYTAKVIRRAVTAIENGESGVYLENGDEPGWA</sequence>
<dbReference type="HOGENOM" id="CLU_116199_0_0_11"/>
<dbReference type="GO" id="GO:0016787">
    <property type="term" value="F:hydrolase activity"/>
    <property type="evidence" value="ECO:0007669"/>
    <property type="project" value="UniProtKB-KW"/>
</dbReference>
<dbReference type="CDD" id="cd18876">
    <property type="entry name" value="NUDIX_Hydrolase"/>
    <property type="match status" value="1"/>
</dbReference>